<sequence>MHEMLKQGPHPPHTSKNRTTAPHFATQWTAPKREVICPSSGCQPTAPSGAVDIPHLFEAFGGHSRGVGSQPVPRRSLLFFEGHEPRYIRVQVEPSKDAHKNVEFDKSPVDNIRWSSWLDEEDEEALRLAAIQKLPTYDRLRKTSLKSYELTADNHGNFKVVHKDIDVRKLDMNDRKEFIDMIFKDGPSIRTPSYGKTTLLLAPAGKLDHTLKTSGEIAYNGHKLNEFVPQKTSAYISQNDVHASELTGPAPETFDLFDDIILLSEGQIVYQDSREHVVDFFESRGFKCPDRKATADFLQEVIT</sequence>
<evidence type="ECO:0000313" key="2">
    <source>
        <dbReference type="EMBL" id="KAL2488349.1"/>
    </source>
</evidence>
<dbReference type="PANTHER" id="PTHR48040">
    <property type="entry name" value="PLEIOTROPIC DRUG RESISTANCE PROTEIN 1-LIKE ISOFORM X1"/>
    <property type="match status" value="1"/>
</dbReference>
<comment type="caution">
    <text evidence="2">The sequence shown here is derived from an EMBL/GenBank/DDBJ whole genome shotgun (WGS) entry which is preliminary data.</text>
</comment>
<dbReference type="PANTHER" id="PTHR48040:SF28">
    <property type="entry name" value="ABC TRANSPORTER G FAMILY MEMBER 39-LIKE"/>
    <property type="match status" value="1"/>
</dbReference>
<dbReference type="AlphaFoldDB" id="A0ABD1RMM6"/>
<gene>
    <name evidence="2" type="ORF">Fot_41641</name>
</gene>
<name>A0ABD1RMM6_9LAMI</name>
<evidence type="ECO:0000313" key="3">
    <source>
        <dbReference type="Proteomes" id="UP001604277"/>
    </source>
</evidence>
<accession>A0ABD1RMM6</accession>
<dbReference type="EMBL" id="JBFOLJ010000012">
    <property type="protein sequence ID" value="KAL2488349.1"/>
    <property type="molecule type" value="Genomic_DNA"/>
</dbReference>
<feature type="region of interest" description="Disordered" evidence="1">
    <location>
        <begin position="1"/>
        <end position="21"/>
    </location>
</feature>
<dbReference type="Proteomes" id="UP001604277">
    <property type="component" value="Unassembled WGS sequence"/>
</dbReference>
<proteinExistence type="predicted"/>
<protein>
    <submittedName>
        <fullName evidence="2">ABC transporter-like</fullName>
    </submittedName>
</protein>
<keyword evidence="3" id="KW-1185">Reference proteome</keyword>
<organism evidence="2 3">
    <name type="scientific">Forsythia ovata</name>
    <dbReference type="NCBI Taxonomy" id="205694"/>
    <lineage>
        <taxon>Eukaryota</taxon>
        <taxon>Viridiplantae</taxon>
        <taxon>Streptophyta</taxon>
        <taxon>Embryophyta</taxon>
        <taxon>Tracheophyta</taxon>
        <taxon>Spermatophyta</taxon>
        <taxon>Magnoliopsida</taxon>
        <taxon>eudicotyledons</taxon>
        <taxon>Gunneridae</taxon>
        <taxon>Pentapetalae</taxon>
        <taxon>asterids</taxon>
        <taxon>lamiids</taxon>
        <taxon>Lamiales</taxon>
        <taxon>Oleaceae</taxon>
        <taxon>Forsythieae</taxon>
        <taxon>Forsythia</taxon>
    </lineage>
</organism>
<reference evidence="3" key="1">
    <citation type="submission" date="2024-07" db="EMBL/GenBank/DDBJ databases">
        <title>Two chromosome-level genome assemblies of Korean endemic species Abeliophyllum distichum and Forsythia ovata (Oleaceae).</title>
        <authorList>
            <person name="Jang H."/>
        </authorList>
    </citation>
    <scope>NUCLEOTIDE SEQUENCE [LARGE SCALE GENOMIC DNA]</scope>
</reference>
<evidence type="ECO:0000256" key="1">
    <source>
        <dbReference type="SAM" id="MobiDB-lite"/>
    </source>
</evidence>